<dbReference type="GO" id="GO:0000166">
    <property type="term" value="F:nucleotide binding"/>
    <property type="evidence" value="ECO:0007669"/>
    <property type="project" value="InterPro"/>
</dbReference>
<dbReference type="SUPFAM" id="SSF51735">
    <property type="entry name" value="NAD(P)-binding Rossmann-fold domains"/>
    <property type="match status" value="1"/>
</dbReference>
<feature type="domain" description="Gfo/Idh/MocA-like oxidoreductase N-terminal" evidence="3">
    <location>
        <begin position="7"/>
        <end position="128"/>
    </location>
</feature>
<sequence length="369" mass="40299">MSTADPVRFGVIGLGYIAQSAILPAFAGTPNAHLSAIISGDARKLQVLGERYDVPHRIHYRDFDDFLTQGHIDALYIALPNHLHCEYTLSAAEAGVHVLCEKPLAVSEVECRKMIAACEEAEVHLMTAYRLHFDPAHLHALDMAQRGALGELRYLTGAFGQNVAPGNIRLSPLDEGGGSVYDMGIYGINAARYLFGAEPLEVMATSQRRPGDPRFDYCDESTSATLRFPGDRLASFVSSLGSASIGRLDLLGEDGALSLSPAFSSALPITLRVSTPEPFARTFPRHDQFGAQLLYFAECIQHQRPPEPDGYEGMADVRIIEAIYHAAELEESVALEPVEQRERPDVSQIIVRPGIDKPDEILTSKSSQP</sequence>
<dbReference type="Pfam" id="PF22725">
    <property type="entry name" value="GFO_IDH_MocA_C3"/>
    <property type="match status" value="1"/>
</dbReference>
<evidence type="ECO:0000313" key="5">
    <source>
        <dbReference type="EMBL" id="RAL23035.1"/>
    </source>
</evidence>
<dbReference type="InterPro" id="IPR036291">
    <property type="entry name" value="NAD(P)-bd_dom_sf"/>
</dbReference>
<gene>
    <name evidence="5" type="ORF">DL240_09110</name>
</gene>
<feature type="domain" description="GFO/IDH/MocA-like oxidoreductase" evidence="4">
    <location>
        <begin position="139"/>
        <end position="257"/>
    </location>
</feature>
<dbReference type="AlphaFoldDB" id="A0A328CA44"/>
<dbReference type="EMBL" id="QHKO01000003">
    <property type="protein sequence ID" value="RAL23035.1"/>
    <property type="molecule type" value="Genomic_DNA"/>
</dbReference>
<comment type="caution">
    <text evidence="5">The sequence shown here is derived from an EMBL/GenBank/DDBJ whole genome shotgun (WGS) entry which is preliminary data.</text>
</comment>
<dbReference type="GO" id="GO:0016491">
    <property type="term" value="F:oxidoreductase activity"/>
    <property type="evidence" value="ECO:0007669"/>
    <property type="project" value="UniProtKB-KW"/>
</dbReference>
<organism evidence="5 6">
    <name type="scientific">Lujinxingia litoralis</name>
    <dbReference type="NCBI Taxonomy" id="2211119"/>
    <lineage>
        <taxon>Bacteria</taxon>
        <taxon>Deltaproteobacteria</taxon>
        <taxon>Bradymonadales</taxon>
        <taxon>Lujinxingiaceae</taxon>
        <taxon>Lujinxingia</taxon>
    </lineage>
</organism>
<protein>
    <submittedName>
        <fullName evidence="5">Gfo/Idh/MocA family oxidoreductase</fullName>
    </submittedName>
</protein>
<reference evidence="5 6" key="1">
    <citation type="submission" date="2018-05" db="EMBL/GenBank/DDBJ databases">
        <title>Lujinxingia marina gen. nov. sp. nov., a new facultative anaerobic member of the class Deltaproteobacteria, and proposal of Lujinxingaceae fam. nov.</title>
        <authorList>
            <person name="Li C.-M."/>
        </authorList>
    </citation>
    <scope>NUCLEOTIDE SEQUENCE [LARGE SCALE GENOMIC DNA]</scope>
    <source>
        <strain evidence="5 6">B210</strain>
    </source>
</reference>
<dbReference type="PANTHER" id="PTHR22604">
    <property type="entry name" value="OXIDOREDUCTASES"/>
    <property type="match status" value="1"/>
</dbReference>
<comment type="similarity">
    <text evidence="1">Belongs to the Gfo/Idh/MocA family.</text>
</comment>
<dbReference type="InterPro" id="IPR008354">
    <property type="entry name" value="Glc-Fru_OxRdtase_bac"/>
</dbReference>
<dbReference type="OrthoDB" id="9793050at2"/>
<evidence type="ECO:0000259" key="4">
    <source>
        <dbReference type="Pfam" id="PF22725"/>
    </source>
</evidence>
<dbReference type="Proteomes" id="UP000249169">
    <property type="component" value="Unassembled WGS sequence"/>
</dbReference>
<keyword evidence="2" id="KW-0560">Oxidoreductase</keyword>
<dbReference type="Gene3D" id="3.30.360.10">
    <property type="entry name" value="Dihydrodipicolinate Reductase, domain 2"/>
    <property type="match status" value="1"/>
</dbReference>
<dbReference type="InterPro" id="IPR055170">
    <property type="entry name" value="GFO_IDH_MocA-like_dom"/>
</dbReference>
<dbReference type="InterPro" id="IPR050984">
    <property type="entry name" value="Gfo/Idh/MocA_domain"/>
</dbReference>
<dbReference type="PRINTS" id="PR01775">
    <property type="entry name" value="GLFROXRDTASE"/>
</dbReference>
<keyword evidence="6" id="KW-1185">Reference proteome</keyword>
<name>A0A328CA44_9DELT</name>
<accession>A0A328CA44</accession>
<evidence type="ECO:0000256" key="1">
    <source>
        <dbReference type="ARBA" id="ARBA00010928"/>
    </source>
</evidence>
<evidence type="ECO:0000259" key="3">
    <source>
        <dbReference type="Pfam" id="PF01408"/>
    </source>
</evidence>
<evidence type="ECO:0000313" key="6">
    <source>
        <dbReference type="Proteomes" id="UP000249169"/>
    </source>
</evidence>
<dbReference type="RefSeq" id="WP_111729563.1">
    <property type="nucleotide sequence ID" value="NZ_QHKO01000003.1"/>
</dbReference>
<dbReference type="Gene3D" id="3.40.50.720">
    <property type="entry name" value="NAD(P)-binding Rossmann-like Domain"/>
    <property type="match status" value="1"/>
</dbReference>
<dbReference type="Pfam" id="PF01408">
    <property type="entry name" value="GFO_IDH_MocA"/>
    <property type="match status" value="1"/>
</dbReference>
<dbReference type="InterPro" id="IPR000683">
    <property type="entry name" value="Gfo/Idh/MocA-like_OxRdtase_N"/>
</dbReference>
<proteinExistence type="inferred from homology"/>
<dbReference type="PANTHER" id="PTHR22604:SF105">
    <property type="entry name" value="TRANS-1,2-DIHYDROBENZENE-1,2-DIOL DEHYDROGENASE"/>
    <property type="match status" value="1"/>
</dbReference>
<evidence type="ECO:0000256" key="2">
    <source>
        <dbReference type="ARBA" id="ARBA00023002"/>
    </source>
</evidence>
<dbReference type="SUPFAM" id="SSF55347">
    <property type="entry name" value="Glyceraldehyde-3-phosphate dehydrogenase-like, C-terminal domain"/>
    <property type="match status" value="1"/>
</dbReference>